<dbReference type="InterPro" id="IPR001048">
    <property type="entry name" value="Asp/Glu/Uridylate_kinase"/>
</dbReference>
<evidence type="ECO:0000313" key="10">
    <source>
        <dbReference type="EMBL" id="MBC5651205.1"/>
    </source>
</evidence>
<dbReference type="CDD" id="cd04242">
    <property type="entry name" value="AAK_G5K_ProB"/>
    <property type="match status" value="1"/>
</dbReference>
<feature type="binding site" evidence="8">
    <location>
        <begin position="223"/>
        <end position="229"/>
    </location>
    <ligand>
        <name>ATP</name>
        <dbReference type="ChEBI" id="CHEBI:30616"/>
    </ligand>
</feature>
<evidence type="ECO:0000259" key="9">
    <source>
        <dbReference type="Pfam" id="PF00696"/>
    </source>
</evidence>
<keyword evidence="5 8" id="KW-0547">Nucleotide-binding</keyword>
<dbReference type="InterPro" id="IPR005715">
    <property type="entry name" value="Glu_5kinase/COase_Synthase"/>
</dbReference>
<dbReference type="EC" id="2.7.2.11" evidence="8"/>
<dbReference type="PANTHER" id="PTHR43654">
    <property type="entry name" value="GLUTAMATE 5-KINASE"/>
    <property type="match status" value="1"/>
</dbReference>
<feature type="binding site" evidence="8">
    <location>
        <position position="16"/>
    </location>
    <ligand>
        <name>ATP</name>
        <dbReference type="ChEBI" id="CHEBI:30616"/>
    </ligand>
</feature>
<dbReference type="NCBIfam" id="TIGR01027">
    <property type="entry name" value="proB"/>
    <property type="match status" value="1"/>
</dbReference>
<dbReference type="EMBL" id="JACOOT010000019">
    <property type="protein sequence ID" value="MBC5651205.1"/>
    <property type="molecule type" value="Genomic_DNA"/>
</dbReference>
<protein>
    <recommendedName>
        <fullName evidence="8">Glutamate 5-kinase</fullName>
        <ecNumber evidence="8">2.7.2.11</ecNumber>
    </recommendedName>
    <alternativeName>
        <fullName evidence="8">Gamma-glutamyl kinase</fullName>
        <shortName evidence="8">GK</shortName>
    </alternativeName>
</protein>
<feature type="binding site" evidence="8">
    <location>
        <position position="57"/>
    </location>
    <ligand>
        <name>substrate</name>
    </ligand>
</feature>
<comment type="catalytic activity">
    <reaction evidence="8">
        <text>L-glutamate + ATP = L-glutamyl 5-phosphate + ADP</text>
        <dbReference type="Rhea" id="RHEA:14877"/>
        <dbReference type="ChEBI" id="CHEBI:29985"/>
        <dbReference type="ChEBI" id="CHEBI:30616"/>
        <dbReference type="ChEBI" id="CHEBI:58274"/>
        <dbReference type="ChEBI" id="CHEBI:456216"/>
        <dbReference type="EC" id="2.7.2.11"/>
    </reaction>
</comment>
<evidence type="ECO:0000256" key="2">
    <source>
        <dbReference type="ARBA" id="ARBA00022605"/>
    </source>
</evidence>
<proteinExistence type="inferred from homology"/>
<keyword evidence="2 8" id="KW-0028">Amino-acid biosynthesis</keyword>
<dbReference type="FunFam" id="3.40.1160.10:FF:000018">
    <property type="entry name" value="Glutamate 5-kinase"/>
    <property type="match status" value="1"/>
</dbReference>
<keyword evidence="3 8" id="KW-0641">Proline biosynthesis</keyword>
<keyword evidence="4 8" id="KW-0808">Transferase</keyword>
<dbReference type="InterPro" id="IPR011529">
    <property type="entry name" value="Glu_5kinase"/>
</dbReference>
<comment type="similarity">
    <text evidence="8">Belongs to the glutamate 5-kinase family.</text>
</comment>
<keyword evidence="1 8" id="KW-0963">Cytoplasm</keyword>
<dbReference type="HAMAP" id="MF_00456">
    <property type="entry name" value="ProB"/>
    <property type="match status" value="1"/>
</dbReference>
<feature type="binding site" evidence="8">
    <location>
        <position position="144"/>
    </location>
    <ligand>
        <name>substrate</name>
    </ligand>
</feature>
<gene>
    <name evidence="8 10" type="primary">proB</name>
    <name evidence="10" type="ORF">H8S54_08815</name>
</gene>
<dbReference type="PROSITE" id="PS00902">
    <property type="entry name" value="GLUTAMATE_5_KINASE"/>
    <property type="match status" value="1"/>
</dbReference>
<keyword evidence="11" id="KW-1185">Reference proteome</keyword>
<dbReference type="UniPathway" id="UPA00098">
    <property type="reaction ID" value="UER00359"/>
</dbReference>
<name>A0A8I0AAS7_9FIRM</name>
<keyword evidence="7 8" id="KW-0067">ATP-binding</keyword>
<comment type="caution">
    <text evidence="10">The sequence shown here is derived from an EMBL/GenBank/DDBJ whole genome shotgun (WGS) entry which is preliminary data.</text>
</comment>
<dbReference type="PIRSF" id="PIRSF000729">
    <property type="entry name" value="GK"/>
    <property type="match status" value="1"/>
</dbReference>
<dbReference type="InterPro" id="IPR036393">
    <property type="entry name" value="AceGlu_kinase-like_sf"/>
</dbReference>
<dbReference type="SUPFAM" id="SSF53633">
    <property type="entry name" value="Carbamate kinase-like"/>
    <property type="match status" value="1"/>
</dbReference>
<dbReference type="GO" id="GO:0005524">
    <property type="term" value="F:ATP binding"/>
    <property type="evidence" value="ECO:0007669"/>
    <property type="project" value="UniProtKB-KW"/>
</dbReference>
<dbReference type="Proteomes" id="UP000652847">
    <property type="component" value="Unassembled WGS sequence"/>
</dbReference>
<keyword evidence="6 8" id="KW-0418">Kinase</keyword>
<evidence type="ECO:0000256" key="7">
    <source>
        <dbReference type="ARBA" id="ARBA00022840"/>
    </source>
</evidence>
<dbReference type="RefSeq" id="WP_021926994.1">
    <property type="nucleotide sequence ID" value="NZ_JACOOT010000019.1"/>
</dbReference>
<dbReference type="Pfam" id="PF00696">
    <property type="entry name" value="AA_kinase"/>
    <property type="match status" value="1"/>
</dbReference>
<comment type="subcellular location">
    <subcellularLocation>
        <location evidence="8">Cytoplasm</location>
    </subcellularLocation>
</comment>
<dbReference type="PANTHER" id="PTHR43654:SF3">
    <property type="entry name" value="GLUTAMATE 5-KINASE"/>
    <property type="match status" value="1"/>
</dbReference>
<dbReference type="InterPro" id="IPR041739">
    <property type="entry name" value="G5K_ProB"/>
</dbReference>
<comment type="function">
    <text evidence="8">Catalyzes the transfer of a phosphate group to glutamate to form L-glutamate 5-phosphate.</text>
</comment>
<dbReference type="GO" id="GO:0005829">
    <property type="term" value="C:cytosol"/>
    <property type="evidence" value="ECO:0007669"/>
    <property type="project" value="TreeGrafter"/>
</dbReference>
<evidence type="ECO:0000313" key="11">
    <source>
        <dbReference type="Proteomes" id="UP000652847"/>
    </source>
</evidence>
<evidence type="ECO:0000256" key="1">
    <source>
        <dbReference type="ARBA" id="ARBA00022490"/>
    </source>
</evidence>
<feature type="domain" description="Aspartate/glutamate/uridylate kinase" evidence="9">
    <location>
        <begin position="11"/>
        <end position="247"/>
    </location>
</feature>
<evidence type="ECO:0000256" key="6">
    <source>
        <dbReference type="ARBA" id="ARBA00022777"/>
    </source>
</evidence>
<feature type="binding site" evidence="8">
    <location>
        <begin position="180"/>
        <end position="181"/>
    </location>
    <ligand>
        <name>ATP</name>
        <dbReference type="ChEBI" id="CHEBI:30616"/>
    </ligand>
</feature>
<feature type="binding site" evidence="8">
    <location>
        <position position="160"/>
    </location>
    <ligand>
        <name>substrate</name>
    </ligand>
</feature>
<reference evidence="10 11" key="1">
    <citation type="submission" date="2020-08" db="EMBL/GenBank/DDBJ databases">
        <title>Genome public.</title>
        <authorList>
            <person name="Liu C."/>
            <person name="Sun Q."/>
        </authorList>
    </citation>
    <scope>NUCLEOTIDE SEQUENCE [LARGE SCALE GENOMIC DNA]</scope>
    <source>
        <strain evidence="10 11">BX17</strain>
    </source>
</reference>
<dbReference type="Gene3D" id="3.40.1160.10">
    <property type="entry name" value="Acetylglutamate kinase-like"/>
    <property type="match status" value="1"/>
</dbReference>
<evidence type="ECO:0000256" key="3">
    <source>
        <dbReference type="ARBA" id="ARBA00022650"/>
    </source>
</evidence>
<comment type="pathway">
    <text evidence="8">Amino-acid biosynthesis; L-proline biosynthesis; L-glutamate 5-semialdehyde from L-glutamate: step 1/2.</text>
</comment>
<dbReference type="InterPro" id="IPR019797">
    <property type="entry name" value="Glutamate_5-kinase_CS"/>
</dbReference>
<evidence type="ECO:0000256" key="5">
    <source>
        <dbReference type="ARBA" id="ARBA00022741"/>
    </source>
</evidence>
<sequence length="285" mass="31105">MNYRERLKEKKRVVIKIGSSSLTHPQTGRLNLRKLEVLVRELGDLRNQGKDVVLVSSGAIAVGAAALGFKEKPQESRQKQACAAVGQARLMMIYQKLFGEYNQMAGQILMTKNTMVNNANRKNAENTFNELLSMGVIPIVNENDSISTYELQSLEKFGDNDTLSAVVAALIGADLLILMSDIDGLFTDDPNTNPEAEFIDTVEQLDDKLLNMGKGSTGSKVGTGGMATKLTAARIATAAGTDMVIANGGDFHNIHRIVEGDKCGTLFVGKKQEEFYLIDYIEKLL</sequence>
<dbReference type="AlphaFoldDB" id="A0A8I0AAS7"/>
<evidence type="ECO:0000256" key="8">
    <source>
        <dbReference type="HAMAP-Rule" id="MF_00456"/>
    </source>
</evidence>
<accession>A0A8I0AAS7</accession>
<organism evidence="10 11">
    <name type="scientific">Blautia segnis</name>
    <dbReference type="NCBI Taxonomy" id="2763030"/>
    <lineage>
        <taxon>Bacteria</taxon>
        <taxon>Bacillati</taxon>
        <taxon>Bacillota</taxon>
        <taxon>Clostridia</taxon>
        <taxon>Lachnospirales</taxon>
        <taxon>Lachnospiraceae</taxon>
        <taxon>Blautia</taxon>
    </lineage>
</organism>
<dbReference type="InterPro" id="IPR001057">
    <property type="entry name" value="Glu/AcGlu_kinase"/>
</dbReference>
<evidence type="ECO:0000256" key="4">
    <source>
        <dbReference type="ARBA" id="ARBA00022679"/>
    </source>
</evidence>
<dbReference type="GO" id="GO:0004349">
    <property type="term" value="F:glutamate 5-kinase activity"/>
    <property type="evidence" value="ECO:0007669"/>
    <property type="project" value="UniProtKB-UniRule"/>
</dbReference>
<dbReference type="GO" id="GO:0055129">
    <property type="term" value="P:L-proline biosynthetic process"/>
    <property type="evidence" value="ECO:0007669"/>
    <property type="project" value="UniProtKB-UniRule"/>
</dbReference>
<dbReference type="PRINTS" id="PR00474">
    <property type="entry name" value="GLU5KINASE"/>
</dbReference>